<dbReference type="HAMAP" id="MF_00201">
    <property type="entry name" value="RecO"/>
    <property type="match status" value="1"/>
</dbReference>
<evidence type="ECO:0000256" key="6">
    <source>
        <dbReference type="ARBA" id="ARBA00033409"/>
    </source>
</evidence>
<dbReference type="GO" id="GO:0006310">
    <property type="term" value="P:DNA recombination"/>
    <property type="evidence" value="ECO:0007669"/>
    <property type="project" value="UniProtKB-UniRule"/>
</dbReference>
<evidence type="ECO:0000313" key="12">
    <source>
        <dbReference type="Proteomes" id="UP000182045"/>
    </source>
</evidence>
<dbReference type="OrthoDB" id="9804792at2"/>
<gene>
    <name evidence="7 10" type="primary">recO</name>
    <name evidence="9" type="ORF">Ga0058931_2299</name>
    <name evidence="10" type="ORF">HLUCCA05_01960</name>
</gene>
<dbReference type="Gene3D" id="2.40.50.140">
    <property type="entry name" value="Nucleic acid-binding proteins"/>
    <property type="match status" value="1"/>
</dbReference>
<dbReference type="Gene3D" id="1.20.1440.120">
    <property type="entry name" value="Recombination protein O, C-terminal domain"/>
    <property type="match status" value="1"/>
</dbReference>
<dbReference type="InterPro" id="IPR037278">
    <property type="entry name" value="ARFGAP/RecO"/>
</dbReference>
<dbReference type="SUPFAM" id="SSF50249">
    <property type="entry name" value="Nucleic acid-binding proteins"/>
    <property type="match status" value="1"/>
</dbReference>
<dbReference type="AlphaFoldDB" id="A0A0P7WM41"/>
<feature type="domain" description="DNA replication/recombination mediator RecO N-terminal" evidence="8">
    <location>
        <begin position="1"/>
        <end position="73"/>
    </location>
</feature>
<dbReference type="InterPro" id="IPR042242">
    <property type="entry name" value="RecO_C"/>
</dbReference>
<evidence type="ECO:0000256" key="4">
    <source>
        <dbReference type="ARBA" id="ARBA00023172"/>
    </source>
</evidence>
<keyword evidence="5 7" id="KW-0234">DNA repair</keyword>
<comment type="similarity">
    <text evidence="1 7">Belongs to the RecO family.</text>
</comment>
<organism evidence="10 11">
    <name type="scientific">Roseibaca calidilacus</name>
    <dbReference type="NCBI Taxonomy" id="1666912"/>
    <lineage>
        <taxon>Bacteria</taxon>
        <taxon>Pseudomonadati</taxon>
        <taxon>Pseudomonadota</taxon>
        <taxon>Alphaproteobacteria</taxon>
        <taxon>Rhodobacterales</taxon>
        <taxon>Paracoccaceae</taxon>
        <taxon>Roseinatronobacter</taxon>
    </lineage>
</organism>
<evidence type="ECO:0000256" key="5">
    <source>
        <dbReference type="ARBA" id="ARBA00023204"/>
    </source>
</evidence>
<proteinExistence type="inferred from homology"/>
<dbReference type="PANTHER" id="PTHR33991">
    <property type="entry name" value="DNA REPAIR PROTEIN RECO"/>
    <property type="match status" value="1"/>
</dbReference>
<evidence type="ECO:0000313" key="9">
    <source>
        <dbReference type="EMBL" id="CUX82310.1"/>
    </source>
</evidence>
<evidence type="ECO:0000313" key="10">
    <source>
        <dbReference type="EMBL" id="KPP91909.1"/>
    </source>
</evidence>
<evidence type="ECO:0000256" key="2">
    <source>
        <dbReference type="ARBA" id="ARBA00021310"/>
    </source>
</evidence>
<evidence type="ECO:0000256" key="1">
    <source>
        <dbReference type="ARBA" id="ARBA00007452"/>
    </source>
</evidence>
<reference evidence="10 11" key="1">
    <citation type="submission" date="2015-09" db="EMBL/GenBank/DDBJ databases">
        <title>Identification and resolution of microdiversity through metagenomic sequencing of parallel consortia.</title>
        <authorList>
            <person name="Nelson W.C."/>
            <person name="Romine M.F."/>
            <person name="Lindemann S.R."/>
        </authorList>
    </citation>
    <scope>NUCLEOTIDE SEQUENCE [LARGE SCALE GENOMIC DNA]</scope>
    <source>
        <strain evidence="10">HL-91</strain>
    </source>
</reference>
<dbReference type="Pfam" id="PF02565">
    <property type="entry name" value="RecO_C"/>
    <property type="match status" value="1"/>
</dbReference>
<keyword evidence="4 7" id="KW-0233">DNA recombination</keyword>
<dbReference type="Proteomes" id="UP000182045">
    <property type="component" value="Unassembled WGS sequence"/>
</dbReference>
<sequence>MEWRDEAILLASRPLGEGTALIDVFSGLHGRYGGALRGGASRKMAPLLQPGAQLDATWRARLDSQLGNFTVEPLRGRAGAILSDRLALLGLGAVCALTRYALPERQPYPELYRHTLALLDRLGQPGWLHDYALWELTLLEETGYGLDLAQCTVTGATKGLAYVSPRTGRAVTAEGAGDYAARLLPLPEGLRPGGALDAEGLRNALALSGHFLTDWLARAMDKPLPEARARLLRAVA</sequence>
<keyword evidence="12" id="KW-1185">Reference proteome</keyword>
<dbReference type="GO" id="GO:0006302">
    <property type="term" value="P:double-strand break repair"/>
    <property type="evidence" value="ECO:0007669"/>
    <property type="project" value="TreeGrafter"/>
</dbReference>
<dbReference type="InterPro" id="IPR012340">
    <property type="entry name" value="NA-bd_OB-fold"/>
</dbReference>
<dbReference type="Proteomes" id="UP000050413">
    <property type="component" value="Unassembled WGS sequence"/>
</dbReference>
<dbReference type="SUPFAM" id="SSF57863">
    <property type="entry name" value="ArfGap/RecO-like zinc finger"/>
    <property type="match status" value="1"/>
</dbReference>
<dbReference type="InterPro" id="IPR003717">
    <property type="entry name" value="RecO"/>
</dbReference>
<dbReference type="GO" id="GO:0043590">
    <property type="term" value="C:bacterial nucleoid"/>
    <property type="evidence" value="ECO:0007669"/>
    <property type="project" value="TreeGrafter"/>
</dbReference>
<comment type="function">
    <text evidence="7">Involved in DNA repair and RecF pathway recombination.</text>
</comment>
<evidence type="ECO:0000313" key="11">
    <source>
        <dbReference type="Proteomes" id="UP000050413"/>
    </source>
</evidence>
<reference evidence="9 12" key="2">
    <citation type="submission" date="2016-01" db="EMBL/GenBank/DDBJ databases">
        <authorList>
            <person name="Varghese N."/>
        </authorList>
    </citation>
    <scope>NUCLEOTIDE SEQUENCE [LARGE SCALE GENOMIC DNA]</scope>
    <source>
        <strain evidence="9 12">HL-91</strain>
    </source>
</reference>
<dbReference type="InterPro" id="IPR022572">
    <property type="entry name" value="DNA_rep/recomb_RecO_N"/>
</dbReference>
<name>A0A0P7WM41_9RHOB</name>
<evidence type="ECO:0000259" key="8">
    <source>
        <dbReference type="Pfam" id="PF11967"/>
    </source>
</evidence>
<dbReference type="EMBL" id="LJSG01000013">
    <property type="protein sequence ID" value="KPP91909.1"/>
    <property type="molecule type" value="Genomic_DNA"/>
</dbReference>
<protein>
    <recommendedName>
        <fullName evidence="2 7">DNA repair protein RecO</fullName>
    </recommendedName>
    <alternativeName>
        <fullName evidence="6 7">Recombination protein O</fullName>
    </alternativeName>
</protein>
<dbReference type="PATRIC" id="fig|1666912.4.peg.1541"/>
<comment type="caution">
    <text evidence="10">The sequence shown here is derived from an EMBL/GenBank/DDBJ whole genome shotgun (WGS) entry which is preliminary data.</text>
</comment>
<dbReference type="PANTHER" id="PTHR33991:SF1">
    <property type="entry name" value="DNA REPAIR PROTEIN RECO"/>
    <property type="match status" value="1"/>
</dbReference>
<keyword evidence="3 7" id="KW-0227">DNA damage</keyword>
<accession>A0A0P7WM41</accession>
<dbReference type="RefSeq" id="WP_072246449.1">
    <property type="nucleotide sequence ID" value="NZ_FBYC01000004.1"/>
</dbReference>
<dbReference type="EMBL" id="FBYC01000004">
    <property type="protein sequence ID" value="CUX82310.1"/>
    <property type="molecule type" value="Genomic_DNA"/>
</dbReference>
<evidence type="ECO:0000256" key="3">
    <source>
        <dbReference type="ARBA" id="ARBA00022763"/>
    </source>
</evidence>
<dbReference type="NCBIfam" id="TIGR00613">
    <property type="entry name" value="reco"/>
    <property type="match status" value="1"/>
</dbReference>
<evidence type="ECO:0000256" key="7">
    <source>
        <dbReference type="HAMAP-Rule" id="MF_00201"/>
    </source>
</evidence>
<dbReference type="STRING" id="1666912.Ga0058931_2299"/>
<dbReference type="Pfam" id="PF11967">
    <property type="entry name" value="RecO_N"/>
    <property type="match status" value="1"/>
</dbReference>